<dbReference type="AlphaFoldDB" id="A0A2V3YD21"/>
<evidence type="ECO:0000259" key="3">
    <source>
        <dbReference type="Pfam" id="PF13649"/>
    </source>
</evidence>
<evidence type="ECO:0000256" key="2">
    <source>
        <dbReference type="ARBA" id="ARBA00022679"/>
    </source>
</evidence>
<feature type="domain" description="Methyltransferase" evidence="3">
    <location>
        <begin position="113"/>
        <end position="206"/>
    </location>
</feature>
<evidence type="ECO:0000313" key="5">
    <source>
        <dbReference type="Proteomes" id="UP000248057"/>
    </source>
</evidence>
<dbReference type="InterPro" id="IPR029063">
    <property type="entry name" value="SAM-dependent_MTases_sf"/>
</dbReference>
<organism evidence="4 5">
    <name type="scientific">Hungatella effluvii</name>
    <dbReference type="NCBI Taxonomy" id="1096246"/>
    <lineage>
        <taxon>Bacteria</taxon>
        <taxon>Bacillati</taxon>
        <taxon>Bacillota</taxon>
        <taxon>Clostridia</taxon>
        <taxon>Lachnospirales</taxon>
        <taxon>Lachnospiraceae</taxon>
        <taxon>Hungatella</taxon>
    </lineage>
</organism>
<dbReference type="PANTHER" id="PTHR43861:SF1">
    <property type="entry name" value="TRANS-ACONITATE 2-METHYLTRANSFERASE"/>
    <property type="match status" value="1"/>
</dbReference>
<protein>
    <submittedName>
        <fullName evidence="4">Methyltransferase family protein</fullName>
    </submittedName>
</protein>
<evidence type="ECO:0000256" key="1">
    <source>
        <dbReference type="ARBA" id="ARBA00022603"/>
    </source>
</evidence>
<dbReference type="Proteomes" id="UP000248057">
    <property type="component" value="Unassembled WGS sequence"/>
</dbReference>
<dbReference type="PANTHER" id="PTHR43861">
    <property type="entry name" value="TRANS-ACONITATE 2-METHYLTRANSFERASE-RELATED"/>
    <property type="match status" value="1"/>
</dbReference>
<comment type="caution">
    <text evidence="4">The sequence shown here is derived from an EMBL/GenBank/DDBJ whole genome shotgun (WGS) entry which is preliminary data.</text>
</comment>
<dbReference type="EMBL" id="QJKD01000001">
    <property type="protein sequence ID" value="PXX57285.1"/>
    <property type="molecule type" value="Genomic_DNA"/>
</dbReference>
<reference evidence="4 5" key="1">
    <citation type="submission" date="2018-05" db="EMBL/GenBank/DDBJ databases">
        <title>Genomic Encyclopedia of Type Strains, Phase IV (KMG-IV): sequencing the most valuable type-strain genomes for metagenomic binning, comparative biology and taxonomic classification.</title>
        <authorList>
            <person name="Goeker M."/>
        </authorList>
    </citation>
    <scope>NUCLEOTIDE SEQUENCE [LARGE SCALE GENOMIC DNA]</scope>
    <source>
        <strain evidence="4 5">DSM 24995</strain>
    </source>
</reference>
<dbReference type="CDD" id="cd02440">
    <property type="entry name" value="AdoMet_MTases"/>
    <property type="match status" value="1"/>
</dbReference>
<dbReference type="RefSeq" id="WP_341457902.1">
    <property type="nucleotide sequence ID" value="NZ_QJKD01000001.1"/>
</dbReference>
<keyword evidence="2 4" id="KW-0808">Transferase</keyword>
<proteinExistence type="predicted"/>
<dbReference type="Gene3D" id="3.40.50.150">
    <property type="entry name" value="Vaccinia Virus protein VP39"/>
    <property type="match status" value="1"/>
</dbReference>
<accession>A0A2V3YD21</accession>
<sequence>MERDRVLTGGANFCILDTVSVCESRLKVVSAGNLRFFSRSLQSILEKKLGRAGTFTALVLKLRPGGGQHGKNDGFLYSQVDIYDDHMIHEVEGCREGYLKMAELVPEKTKTLLDLGCGTGLELEAIWTRNPGIAVTGIDLTSAMLERLKKKYSDRDVTLIEADYMACELGTERYDAAVSFQTLHHFTHEEKLGLYEKLWRALKAGGCYIECDYMAETQEQEDYFFAEKRRLEEELKLVKGEYYHFDMPCTMDNQKRLLRQAGFTEVEVVWRQENTTILYANR</sequence>
<dbReference type="Pfam" id="PF13649">
    <property type="entry name" value="Methyltransf_25"/>
    <property type="match status" value="1"/>
</dbReference>
<keyword evidence="1 4" id="KW-0489">Methyltransferase</keyword>
<gene>
    <name evidence="4" type="ORF">DFR60_101594</name>
</gene>
<dbReference type="SUPFAM" id="SSF53335">
    <property type="entry name" value="S-adenosyl-L-methionine-dependent methyltransferases"/>
    <property type="match status" value="1"/>
</dbReference>
<dbReference type="InterPro" id="IPR041698">
    <property type="entry name" value="Methyltransf_25"/>
</dbReference>
<name>A0A2V3YD21_9FIRM</name>
<evidence type="ECO:0000313" key="4">
    <source>
        <dbReference type="EMBL" id="PXX57285.1"/>
    </source>
</evidence>
<dbReference type="GeneID" id="86059937"/>
<dbReference type="GO" id="GO:0008168">
    <property type="term" value="F:methyltransferase activity"/>
    <property type="evidence" value="ECO:0007669"/>
    <property type="project" value="UniProtKB-KW"/>
</dbReference>
<dbReference type="GO" id="GO:0032259">
    <property type="term" value="P:methylation"/>
    <property type="evidence" value="ECO:0007669"/>
    <property type="project" value="UniProtKB-KW"/>
</dbReference>
<keyword evidence="5" id="KW-1185">Reference proteome</keyword>